<proteinExistence type="inferred from homology"/>
<comment type="pathway">
    <text evidence="1 5">Glycan metabolism; pectin biosynthesis.</text>
</comment>
<dbReference type="AlphaFoldDB" id="A0A0B2P6E5"/>
<dbReference type="GO" id="GO:0045489">
    <property type="term" value="P:pectin biosynthetic process"/>
    <property type="evidence" value="ECO:0007669"/>
    <property type="project" value="UniProtKB-UniPathway"/>
</dbReference>
<dbReference type="InterPro" id="IPR029044">
    <property type="entry name" value="Nucleotide-diphossugar_trans"/>
</dbReference>
<dbReference type="Pfam" id="PF25557">
    <property type="entry name" value="GAUT_1"/>
    <property type="match status" value="1"/>
</dbReference>
<gene>
    <name evidence="8" type="ORF">glysoja_042096</name>
</gene>
<sequence length="556" mass="64204">MNQLNQPADNVREEKQNGKEGRFSVDRAQWTGSPAQLSRRQLIEKRKEKRAAELVKQDDEVIVKLEDSAIEHSKSVDSAVLGKYNIWRKENENENADSTVRLIRDQIIMAKVYLSIAKMKNKLQLYQELEFQLKESQRALGEATSDADMHHSDHEKMKTMGQVLSKAKEQLYDCELVTGKLRAMLQTADEQVRGLKKQSTFLSQLAAKTIPDGIHCLSMRLTIDYYLLPLEKRKFPRSENLENPSLYHYALFSDNVLAASVVVNSTIVNAKDPSKHVFHLVTDKLNFGAMNMWFLLNPPGKATINVENVDEFKWLNSSYCPVLRQLESATMKEYYFKAGHPTTTGASNLKYRNPKYLSMLNHLRFYLPQVYPKLDKILFLDDDIVVQKDLTGLWAVNLNGKVNGAVLTCGESFHRFDKYLNFSNPHIAKNFDPNACGWAYGMNMFDLKVWKKKDITGIYHKWQNLNEDRVLWKLGTLPPGLMTFYGLTHPLNKSWHVLGLGYNPSVDRSEIDTAAVIHYNGNMKPWLEIAMTKYRSYWTKYVKFNHPYLQNCKLRE</sequence>
<dbReference type="CDD" id="cd06429">
    <property type="entry name" value="GT8_like_1"/>
    <property type="match status" value="1"/>
</dbReference>
<keyword evidence="4 8" id="KW-0808">Transferase</keyword>
<evidence type="ECO:0000256" key="2">
    <source>
        <dbReference type="ARBA" id="ARBA00006351"/>
    </source>
</evidence>
<evidence type="ECO:0000256" key="7">
    <source>
        <dbReference type="SAM" id="MobiDB-lite"/>
    </source>
</evidence>
<feature type="region of interest" description="Disordered" evidence="7">
    <location>
        <begin position="1"/>
        <end position="34"/>
    </location>
</feature>
<dbReference type="Pfam" id="PF01501">
    <property type="entry name" value="Glyco_transf_8"/>
    <property type="match status" value="1"/>
</dbReference>
<dbReference type="Gene3D" id="3.90.550.10">
    <property type="entry name" value="Spore Coat Polysaccharide Biosynthesis Protein SpsA, Chain A"/>
    <property type="match status" value="1"/>
</dbReference>
<dbReference type="UniPathway" id="UPA00845"/>
<comment type="subcellular location">
    <subcellularLocation>
        <location evidence="5">Golgi apparatus membrane</location>
        <topology evidence="5">Single-pass type II membrane protein</topology>
    </subcellularLocation>
</comment>
<evidence type="ECO:0000256" key="1">
    <source>
        <dbReference type="ARBA" id="ARBA00004877"/>
    </source>
</evidence>
<feature type="coiled-coil region" evidence="6">
    <location>
        <begin position="119"/>
        <end position="146"/>
    </location>
</feature>
<keyword evidence="3 5" id="KW-0328">Glycosyltransferase</keyword>
<dbReference type="GO" id="GO:0071555">
    <property type="term" value="P:cell wall organization"/>
    <property type="evidence" value="ECO:0007669"/>
    <property type="project" value="UniProtKB-KW"/>
</dbReference>
<dbReference type="EMBL" id="KN669906">
    <property type="protein sequence ID" value="KHN03164.1"/>
    <property type="molecule type" value="Genomic_DNA"/>
</dbReference>
<evidence type="ECO:0000256" key="6">
    <source>
        <dbReference type="SAM" id="Coils"/>
    </source>
</evidence>
<dbReference type="Proteomes" id="UP000053555">
    <property type="component" value="Unassembled WGS sequence"/>
</dbReference>
<accession>A0A0B2P6E5</accession>
<keyword evidence="5" id="KW-0961">Cell wall biogenesis/degradation</keyword>
<keyword evidence="5" id="KW-0333">Golgi apparatus</keyword>
<dbReference type="InterPro" id="IPR002495">
    <property type="entry name" value="Glyco_trans_8"/>
</dbReference>
<dbReference type="PANTHER" id="PTHR32116:SF108">
    <property type="entry name" value="HEXOSYLTRANSFERASE"/>
    <property type="match status" value="1"/>
</dbReference>
<comment type="similarity">
    <text evidence="2 5">Belongs to the glycosyltransferase 8 family.</text>
</comment>
<dbReference type="InterPro" id="IPR029993">
    <property type="entry name" value="GAUT"/>
</dbReference>
<name>A0A0B2P6E5_GLYSO</name>
<keyword evidence="6" id="KW-0175">Coiled coil</keyword>
<evidence type="ECO:0000256" key="4">
    <source>
        <dbReference type="ARBA" id="ARBA00022679"/>
    </source>
</evidence>
<reference evidence="8" key="1">
    <citation type="submission" date="2014-07" db="EMBL/GenBank/DDBJ databases">
        <title>Identification of a novel salt tolerance gene in wild soybean by whole-genome sequencing.</title>
        <authorList>
            <person name="Lam H.-M."/>
            <person name="Qi X."/>
            <person name="Li M.-W."/>
            <person name="Liu X."/>
            <person name="Xie M."/>
            <person name="Ni M."/>
            <person name="Xu X."/>
        </authorList>
    </citation>
    <scope>NUCLEOTIDE SEQUENCE [LARGE SCALE GENOMIC DNA]</scope>
    <source>
        <tissue evidence="8">Root</tissue>
    </source>
</reference>
<organism evidence="8">
    <name type="scientific">Glycine soja</name>
    <name type="common">Wild soybean</name>
    <dbReference type="NCBI Taxonomy" id="3848"/>
    <lineage>
        <taxon>Eukaryota</taxon>
        <taxon>Viridiplantae</taxon>
        <taxon>Streptophyta</taxon>
        <taxon>Embryophyta</taxon>
        <taxon>Tracheophyta</taxon>
        <taxon>Spermatophyta</taxon>
        <taxon>Magnoliopsida</taxon>
        <taxon>eudicotyledons</taxon>
        <taxon>Gunneridae</taxon>
        <taxon>Pentapetalae</taxon>
        <taxon>rosids</taxon>
        <taxon>fabids</taxon>
        <taxon>Fabales</taxon>
        <taxon>Fabaceae</taxon>
        <taxon>Papilionoideae</taxon>
        <taxon>50 kb inversion clade</taxon>
        <taxon>NPAAA clade</taxon>
        <taxon>indigoferoid/millettioid clade</taxon>
        <taxon>Phaseoleae</taxon>
        <taxon>Glycine</taxon>
        <taxon>Glycine subgen. Soja</taxon>
    </lineage>
</organism>
<dbReference type="GO" id="GO:0047262">
    <property type="term" value="F:polygalacturonate 4-alpha-galacturonosyltransferase activity"/>
    <property type="evidence" value="ECO:0007669"/>
    <property type="project" value="InterPro"/>
</dbReference>
<dbReference type="SUPFAM" id="SSF53448">
    <property type="entry name" value="Nucleotide-diphospho-sugar transferases"/>
    <property type="match status" value="1"/>
</dbReference>
<protein>
    <recommendedName>
        <fullName evidence="5">Hexosyltransferase</fullName>
        <ecNumber evidence="5">2.4.1.-</ecNumber>
    </recommendedName>
</protein>
<evidence type="ECO:0000256" key="3">
    <source>
        <dbReference type="ARBA" id="ARBA00022676"/>
    </source>
</evidence>
<dbReference type="GO" id="GO:0000139">
    <property type="term" value="C:Golgi membrane"/>
    <property type="evidence" value="ECO:0007669"/>
    <property type="project" value="UniProtKB-SubCell"/>
</dbReference>
<dbReference type="EC" id="2.4.1.-" evidence="5"/>
<evidence type="ECO:0000313" key="8">
    <source>
        <dbReference type="EMBL" id="KHN03164.1"/>
    </source>
</evidence>
<evidence type="ECO:0000256" key="5">
    <source>
        <dbReference type="RuleBase" id="RU362027"/>
    </source>
</evidence>
<feature type="compositionally biased region" description="Basic and acidic residues" evidence="7">
    <location>
        <begin position="10"/>
        <end position="25"/>
    </location>
</feature>
<dbReference type="PANTHER" id="PTHR32116">
    <property type="entry name" value="GALACTURONOSYLTRANSFERASE 4-RELATED"/>
    <property type="match status" value="1"/>
</dbReference>